<evidence type="ECO:0000256" key="3">
    <source>
        <dbReference type="ARBA" id="ARBA00022777"/>
    </source>
</evidence>
<evidence type="ECO:0000313" key="5">
    <source>
        <dbReference type="EMBL" id="KAF7417725.1"/>
    </source>
</evidence>
<dbReference type="InterPro" id="IPR027417">
    <property type="entry name" value="P-loop_NTPase"/>
</dbReference>
<feature type="region of interest" description="Disordered" evidence="4">
    <location>
        <begin position="484"/>
        <end position="529"/>
    </location>
</feature>
<keyword evidence="2" id="KW-0547">Nucleotide-binding</keyword>
<dbReference type="CDD" id="cd01428">
    <property type="entry name" value="ADK"/>
    <property type="match status" value="2"/>
</dbReference>
<dbReference type="Proteomes" id="UP000617340">
    <property type="component" value="Unassembled WGS sequence"/>
</dbReference>
<dbReference type="SUPFAM" id="SSF52540">
    <property type="entry name" value="P-loop containing nucleoside triphosphate hydrolases"/>
    <property type="match status" value="2"/>
</dbReference>
<gene>
    <name evidence="5" type="ORF">HZH68_000378</name>
</gene>
<evidence type="ECO:0000313" key="6">
    <source>
        <dbReference type="Proteomes" id="UP000617340"/>
    </source>
</evidence>
<evidence type="ECO:0000256" key="1">
    <source>
        <dbReference type="ARBA" id="ARBA00022679"/>
    </source>
</evidence>
<evidence type="ECO:0008006" key="7">
    <source>
        <dbReference type="Google" id="ProtNLM"/>
    </source>
</evidence>
<dbReference type="InterPro" id="IPR000850">
    <property type="entry name" value="Adenylat/UMP-CMP_kin"/>
</dbReference>
<reference evidence="5" key="1">
    <citation type="journal article" date="2020" name="G3 (Bethesda)">
        <title>High-Quality Assemblies for Three Invasive Social Wasps from the &lt;i&gt;Vespula&lt;/i&gt; Genus.</title>
        <authorList>
            <person name="Harrop T.W.R."/>
            <person name="Guhlin J."/>
            <person name="McLaughlin G.M."/>
            <person name="Permina E."/>
            <person name="Stockwell P."/>
            <person name="Gilligan J."/>
            <person name="Le Lec M.F."/>
            <person name="Gruber M.A.M."/>
            <person name="Quinn O."/>
            <person name="Lovegrove M."/>
            <person name="Duncan E.J."/>
            <person name="Remnant E.J."/>
            <person name="Van Eeckhoven J."/>
            <person name="Graham B."/>
            <person name="Knapp R.A."/>
            <person name="Langford K.W."/>
            <person name="Kronenberg Z."/>
            <person name="Press M.O."/>
            <person name="Eacker S.M."/>
            <person name="Wilson-Rankin E.E."/>
            <person name="Purcell J."/>
            <person name="Lester P.J."/>
            <person name="Dearden P.K."/>
        </authorList>
    </citation>
    <scope>NUCLEOTIDE SEQUENCE</scope>
    <source>
        <strain evidence="5">Linc-1</strain>
    </source>
</reference>
<protein>
    <recommendedName>
        <fullName evidence="7">Adenylate kinase isoenzyme 5</fullName>
    </recommendedName>
</protein>
<dbReference type="PANTHER" id="PTHR23359">
    <property type="entry name" value="NUCLEOTIDE KINASE"/>
    <property type="match status" value="1"/>
</dbReference>
<comment type="caution">
    <text evidence="5">The sequence shown here is derived from an EMBL/GenBank/DDBJ whole genome shotgun (WGS) entry which is preliminary data.</text>
</comment>
<dbReference type="AlphaFoldDB" id="A0A834NTM6"/>
<dbReference type="InterPro" id="IPR033690">
    <property type="entry name" value="Adenylat_kinase_CS"/>
</dbReference>
<dbReference type="Gene3D" id="3.40.50.300">
    <property type="entry name" value="P-loop containing nucleotide triphosphate hydrolases"/>
    <property type="match status" value="2"/>
</dbReference>
<dbReference type="GO" id="GO:0005524">
    <property type="term" value="F:ATP binding"/>
    <property type="evidence" value="ECO:0007669"/>
    <property type="project" value="InterPro"/>
</dbReference>
<evidence type="ECO:0000256" key="2">
    <source>
        <dbReference type="ARBA" id="ARBA00022741"/>
    </source>
</evidence>
<dbReference type="PRINTS" id="PR00094">
    <property type="entry name" value="ADENYLTKNASE"/>
</dbReference>
<accession>A0A834NTM6</accession>
<feature type="region of interest" description="Disordered" evidence="4">
    <location>
        <begin position="27"/>
        <end position="49"/>
    </location>
</feature>
<organism evidence="5 6">
    <name type="scientific">Vespula germanica</name>
    <name type="common">German yellow jacket</name>
    <name type="synonym">Paravespula germanica</name>
    <dbReference type="NCBI Taxonomy" id="30212"/>
    <lineage>
        <taxon>Eukaryota</taxon>
        <taxon>Metazoa</taxon>
        <taxon>Ecdysozoa</taxon>
        <taxon>Arthropoda</taxon>
        <taxon>Hexapoda</taxon>
        <taxon>Insecta</taxon>
        <taxon>Pterygota</taxon>
        <taxon>Neoptera</taxon>
        <taxon>Endopterygota</taxon>
        <taxon>Hymenoptera</taxon>
        <taxon>Apocrita</taxon>
        <taxon>Aculeata</taxon>
        <taxon>Vespoidea</taxon>
        <taxon>Vespidae</taxon>
        <taxon>Vespinae</taxon>
        <taxon>Vespula</taxon>
    </lineage>
</organism>
<dbReference type="PROSITE" id="PS00113">
    <property type="entry name" value="ADENYLATE_KINASE"/>
    <property type="match status" value="1"/>
</dbReference>
<dbReference type="GO" id="GO:0006139">
    <property type="term" value="P:nucleobase-containing compound metabolic process"/>
    <property type="evidence" value="ECO:0007669"/>
    <property type="project" value="InterPro"/>
</dbReference>
<dbReference type="EMBL" id="JACSDZ010000001">
    <property type="protein sequence ID" value="KAF7417725.1"/>
    <property type="molecule type" value="Genomic_DNA"/>
</dbReference>
<keyword evidence="1" id="KW-0808">Transferase</keyword>
<dbReference type="Pfam" id="PF00406">
    <property type="entry name" value="ADK"/>
    <property type="match status" value="2"/>
</dbReference>
<proteinExistence type="predicted"/>
<keyword evidence="3" id="KW-0418">Kinase</keyword>
<evidence type="ECO:0000256" key="4">
    <source>
        <dbReference type="SAM" id="MobiDB-lite"/>
    </source>
</evidence>
<name>A0A834NTM6_VESGE</name>
<dbReference type="GO" id="GO:0019205">
    <property type="term" value="F:nucleobase-containing compound kinase activity"/>
    <property type="evidence" value="ECO:0007669"/>
    <property type="project" value="InterPro"/>
</dbReference>
<keyword evidence="6" id="KW-1185">Reference proteome</keyword>
<sequence>MAVEGLVERPTMGICLDTEQQNGSQVFEDPDARSTGRWRGETGLLATPPDGRFTKQNVGPVKFEMPKVPVIFVLGGPGSGKVTHCDNLMQERKGITHINMMDLLQQYALGNDMQDFGQLSSKTVSEVLMLEMKMSPEAKVFLVSGYPRNMRDVVEYAEKIKIVNGVILVSWRQEVLERQIDFGAQLGHVIIGLARMELHNFYKNVMPVVEYFDQSGMLYEVNGERNPNEVFIDFREAVMKILGLPTTDEEEKKMAQSLEAEVKVERREEPISRTSTPKDHVVVVEMTEPPIKTDTKASKTAVKPRKGLPVFIWVIGGPGSNKAVLCSHAVQNMPGWVHVSIGGLLRGMASTNTTVSEAIVAGEMVSQDVVMPLVEQQVLLNRDTDGIIIDGYPRDLNQVQEFENKFGQEPPLVLLDCSKLQLGKGRLDDSVSAFRKRLELFREMSLPMLKTLDNENRLVIIDGDTDVPSVKEDFSQALFQLMRRARRKEEDNPRGPESPKSQEYGDDTDPNLPVPDDINNTQGQTEEQRRGHNIANGFARHMVNNGVSDQVSKTIDKVENLNGVVVQGVTNMTNGVLNNAKKMTQNGGIQQNGGIRQNGITNGTTHMLQNGVAHLANGIIPGNNKVAPSIQNYLPNNMKDPLRKMYNEVEGYQENLHI</sequence>
<feature type="compositionally biased region" description="Basic and acidic residues" evidence="4">
    <location>
        <begin position="30"/>
        <end position="40"/>
    </location>
</feature>